<accession>A0A5U5NL61</accession>
<gene>
    <name evidence="1" type="ORF">AIY28_24320</name>
</gene>
<protein>
    <submittedName>
        <fullName evidence="1">Uncharacterized protein</fullName>
    </submittedName>
</protein>
<organism evidence="1">
    <name type="scientific">Salmonella enterica</name>
    <name type="common">Salmonella choleraesuis</name>
    <dbReference type="NCBI Taxonomy" id="28901"/>
    <lineage>
        <taxon>Bacteria</taxon>
        <taxon>Pseudomonadati</taxon>
        <taxon>Pseudomonadota</taxon>
        <taxon>Gammaproteobacteria</taxon>
        <taxon>Enterobacterales</taxon>
        <taxon>Enterobacteriaceae</taxon>
        <taxon>Salmonella</taxon>
    </lineage>
</organism>
<sequence>MKKRCRQPETLRERCRHIFGDEPPVLNVWEAEFDYADAELQALAATDWRQITDWHLSVYYVLNLVYHEPMQPELFRYLFPLCLACWRETLLTHGYGDHFEESFLRALRRPYLWREMMDAAQRQQVRHFLLETMLARINHERGFNSPLTWLDTFNVLGGIAPFIRS</sequence>
<name>A0A5U5NL61_SALER</name>
<feature type="non-terminal residue" evidence="1">
    <location>
        <position position="165"/>
    </location>
</feature>
<reference evidence="1" key="1">
    <citation type="submission" date="2018-07" db="EMBL/GenBank/DDBJ databases">
        <authorList>
            <consortium name="GenomeTrakr network: Whole genome sequencing for foodborne pathogen traceback"/>
        </authorList>
    </citation>
    <scope>NUCLEOTIDE SEQUENCE</scope>
    <source>
        <strain evidence="1">CFSAN036006</strain>
    </source>
</reference>
<comment type="caution">
    <text evidence="1">The sequence shown here is derived from an EMBL/GenBank/DDBJ whole genome shotgun (WGS) entry which is preliminary data.</text>
</comment>
<evidence type="ECO:0000313" key="1">
    <source>
        <dbReference type="EMBL" id="EBQ5498886.1"/>
    </source>
</evidence>
<proteinExistence type="predicted"/>
<dbReference type="EMBL" id="AAGPJC010000182">
    <property type="protein sequence ID" value="EBQ5498886.1"/>
    <property type="molecule type" value="Genomic_DNA"/>
</dbReference>
<dbReference type="AlphaFoldDB" id="A0A5U5NL61"/>